<protein>
    <submittedName>
        <fullName evidence="2">Uncharacterized protein</fullName>
    </submittedName>
</protein>
<dbReference type="AlphaFoldDB" id="A0A3L8DWE5"/>
<sequence>MTFKQRCNADNNVQESYKSSSADPSDTIPNELEPNSPEKAPRATITTISPHDNVVSSQTPTSLTHIPGDNSHLAETQTGNISKSLDPEVLEAIDKRLDDNTSKGEEAPAVISQDAKKPECSSSSNTVSPDGDEEAIEVFHPRSQVILPPEENFESTNEFILQETSLNHSVNTLSGRLKHFIPVWKELFSDKVVEWLEGYIIPFTDPLIQLREPAEPNWSKNERMLLADHIRQLLFKGAIQE</sequence>
<gene>
    <name evidence="2" type="ORF">DMN91_004307</name>
</gene>
<feature type="compositionally biased region" description="Polar residues" evidence="1">
    <location>
        <begin position="44"/>
        <end position="64"/>
    </location>
</feature>
<comment type="caution">
    <text evidence="2">The sequence shown here is derived from an EMBL/GenBank/DDBJ whole genome shotgun (WGS) entry which is preliminary data.</text>
</comment>
<reference evidence="2 3" key="1">
    <citation type="journal article" date="2018" name="Genome Res.">
        <title>The genomic architecture and molecular evolution of ant odorant receptors.</title>
        <authorList>
            <person name="McKenzie S.K."/>
            <person name="Kronauer D.J.C."/>
        </authorList>
    </citation>
    <scope>NUCLEOTIDE SEQUENCE [LARGE SCALE GENOMIC DNA]</scope>
    <source>
        <strain evidence="2">Clonal line C1</strain>
    </source>
</reference>
<feature type="compositionally biased region" description="Basic and acidic residues" evidence="1">
    <location>
        <begin position="97"/>
        <end position="106"/>
    </location>
</feature>
<accession>A0A3L8DWE5</accession>
<feature type="compositionally biased region" description="Polar residues" evidence="1">
    <location>
        <begin position="8"/>
        <end position="28"/>
    </location>
</feature>
<organism evidence="2 3">
    <name type="scientific">Ooceraea biroi</name>
    <name type="common">Clonal raider ant</name>
    <name type="synonym">Cerapachys biroi</name>
    <dbReference type="NCBI Taxonomy" id="2015173"/>
    <lineage>
        <taxon>Eukaryota</taxon>
        <taxon>Metazoa</taxon>
        <taxon>Ecdysozoa</taxon>
        <taxon>Arthropoda</taxon>
        <taxon>Hexapoda</taxon>
        <taxon>Insecta</taxon>
        <taxon>Pterygota</taxon>
        <taxon>Neoptera</taxon>
        <taxon>Endopterygota</taxon>
        <taxon>Hymenoptera</taxon>
        <taxon>Apocrita</taxon>
        <taxon>Aculeata</taxon>
        <taxon>Formicoidea</taxon>
        <taxon>Formicidae</taxon>
        <taxon>Dorylinae</taxon>
        <taxon>Ooceraea</taxon>
    </lineage>
</organism>
<evidence type="ECO:0000313" key="3">
    <source>
        <dbReference type="Proteomes" id="UP000279307"/>
    </source>
</evidence>
<feature type="region of interest" description="Disordered" evidence="1">
    <location>
        <begin position="97"/>
        <end position="132"/>
    </location>
</feature>
<feature type="region of interest" description="Disordered" evidence="1">
    <location>
        <begin position="1"/>
        <end position="83"/>
    </location>
</feature>
<dbReference type="Proteomes" id="UP000279307">
    <property type="component" value="Chromosome 4"/>
</dbReference>
<dbReference type="EMBL" id="QOIP01000004">
    <property type="protein sequence ID" value="RLU24098.1"/>
    <property type="molecule type" value="Genomic_DNA"/>
</dbReference>
<evidence type="ECO:0000256" key="1">
    <source>
        <dbReference type="SAM" id="MobiDB-lite"/>
    </source>
</evidence>
<feature type="compositionally biased region" description="Polar residues" evidence="1">
    <location>
        <begin position="73"/>
        <end position="83"/>
    </location>
</feature>
<proteinExistence type="predicted"/>
<name>A0A3L8DWE5_OOCBI</name>
<evidence type="ECO:0000313" key="2">
    <source>
        <dbReference type="EMBL" id="RLU24098.1"/>
    </source>
</evidence>